<dbReference type="AlphaFoldDB" id="A0AA87YRD7"/>
<organism evidence="3 5">
    <name type="scientific">Ficus carica</name>
    <name type="common">Common fig</name>
    <dbReference type="NCBI Taxonomy" id="3494"/>
    <lineage>
        <taxon>Eukaryota</taxon>
        <taxon>Viridiplantae</taxon>
        <taxon>Streptophyta</taxon>
        <taxon>Embryophyta</taxon>
        <taxon>Tracheophyta</taxon>
        <taxon>Spermatophyta</taxon>
        <taxon>Magnoliopsida</taxon>
        <taxon>eudicotyledons</taxon>
        <taxon>Gunneridae</taxon>
        <taxon>Pentapetalae</taxon>
        <taxon>rosids</taxon>
        <taxon>fabids</taxon>
        <taxon>Rosales</taxon>
        <taxon>Moraceae</taxon>
        <taxon>Ficeae</taxon>
        <taxon>Ficus</taxon>
    </lineage>
</organism>
<sequence length="81" mass="8669">MAEATGFPVSGVLPWRQQVLWRPLQSWRSWRVEGLMMARAVSTEPVGLSTGIAVEVAGFAAVLAVYTNDLLGKPAPICLSG</sequence>
<gene>
    <name evidence="1" type="ORF">TIFTF001_047211</name>
    <name evidence="2" type="ORF">TIFTF001_047215</name>
    <name evidence="3" type="ORF">TIFTF001_047217</name>
    <name evidence="4" type="ORF">TIFTF001_047221</name>
</gene>
<dbReference type="EMBL" id="BTGU01005235">
    <property type="protein sequence ID" value="GMN21036.1"/>
    <property type="molecule type" value="Genomic_DNA"/>
</dbReference>
<name>A0AA87YRD7_FICCA</name>
<comment type="caution">
    <text evidence="3">The sequence shown here is derived from an EMBL/GenBank/DDBJ whole genome shotgun (WGS) entry which is preliminary data.</text>
</comment>
<keyword evidence="5" id="KW-1185">Reference proteome</keyword>
<proteinExistence type="predicted"/>
<reference evidence="3" key="1">
    <citation type="submission" date="2023-07" db="EMBL/GenBank/DDBJ databases">
        <title>draft genome sequence of fig (Ficus carica).</title>
        <authorList>
            <person name="Takahashi T."/>
            <person name="Nishimura K."/>
        </authorList>
    </citation>
    <scope>NUCLEOTIDE SEQUENCE</scope>
</reference>
<evidence type="ECO:0000313" key="2">
    <source>
        <dbReference type="EMBL" id="GMN21044.1"/>
    </source>
</evidence>
<accession>A0AA87YRD7</accession>
<evidence type="ECO:0000313" key="1">
    <source>
        <dbReference type="EMBL" id="GMN21036.1"/>
    </source>
</evidence>
<evidence type="ECO:0000313" key="4">
    <source>
        <dbReference type="EMBL" id="GMN21075.1"/>
    </source>
</evidence>
<dbReference type="EMBL" id="BTGU01005238">
    <property type="protein sequence ID" value="GMN21075.1"/>
    <property type="molecule type" value="Genomic_DNA"/>
</dbReference>
<dbReference type="EMBL" id="BTGU01005236">
    <property type="protein sequence ID" value="GMN21044.1"/>
    <property type="molecule type" value="Genomic_DNA"/>
</dbReference>
<dbReference type="Proteomes" id="UP001187192">
    <property type="component" value="Unassembled WGS sequence"/>
</dbReference>
<evidence type="ECO:0000313" key="5">
    <source>
        <dbReference type="Proteomes" id="UP001187192"/>
    </source>
</evidence>
<protein>
    <submittedName>
        <fullName evidence="3">Uncharacterized protein</fullName>
    </submittedName>
</protein>
<evidence type="ECO:0000313" key="3">
    <source>
        <dbReference type="EMBL" id="GMN21063.1"/>
    </source>
</evidence>
<dbReference type="EMBL" id="BTGU01005237">
    <property type="protein sequence ID" value="GMN21063.1"/>
    <property type="molecule type" value="Genomic_DNA"/>
</dbReference>